<gene>
    <name evidence="2" type="ORF">BEP19_03205</name>
</gene>
<dbReference type="Pfam" id="PF05857">
    <property type="entry name" value="TraX"/>
    <property type="match status" value="1"/>
</dbReference>
<proteinExistence type="predicted"/>
<keyword evidence="3" id="KW-1185">Reference proteome</keyword>
<evidence type="ECO:0000313" key="2">
    <source>
        <dbReference type="EMBL" id="RKD26065.1"/>
    </source>
</evidence>
<reference evidence="2 3" key="1">
    <citation type="submission" date="2016-08" db="EMBL/GenBank/DDBJ databases">
        <title>Novel Firmicute Genomes.</title>
        <authorList>
            <person name="Poppleton D.I."/>
            <person name="Gribaldo S."/>
        </authorList>
    </citation>
    <scope>NUCLEOTIDE SEQUENCE [LARGE SCALE GENOMIC DNA]</scope>
    <source>
        <strain evidence="2 3">RAOx-1</strain>
    </source>
</reference>
<dbReference type="Proteomes" id="UP000284219">
    <property type="component" value="Unassembled WGS sequence"/>
</dbReference>
<evidence type="ECO:0000256" key="1">
    <source>
        <dbReference type="SAM" id="Phobius"/>
    </source>
</evidence>
<dbReference type="EMBL" id="MCHY01000006">
    <property type="protein sequence ID" value="RKD26065.1"/>
    <property type="molecule type" value="Genomic_DNA"/>
</dbReference>
<evidence type="ECO:0000313" key="3">
    <source>
        <dbReference type="Proteomes" id="UP000284219"/>
    </source>
</evidence>
<evidence type="ECO:0008006" key="4">
    <source>
        <dbReference type="Google" id="ProtNLM"/>
    </source>
</evidence>
<organism evidence="2 3">
    <name type="scientific">Ammoniphilus oxalaticus</name>
    <dbReference type="NCBI Taxonomy" id="66863"/>
    <lineage>
        <taxon>Bacteria</taxon>
        <taxon>Bacillati</taxon>
        <taxon>Bacillota</taxon>
        <taxon>Bacilli</taxon>
        <taxon>Bacillales</taxon>
        <taxon>Paenibacillaceae</taxon>
        <taxon>Aneurinibacillus group</taxon>
        <taxon>Ammoniphilus</taxon>
    </lineage>
</organism>
<keyword evidence="1" id="KW-0812">Transmembrane</keyword>
<keyword evidence="1" id="KW-0472">Membrane</keyword>
<name>A0A419SP74_9BACL</name>
<dbReference type="InterPro" id="IPR008875">
    <property type="entry name" value="TraX"/>
</dbReference>
<dbReference type="AlphaFoldDB" id="A0A419SP74"/>
<feature type="transmembrane region" description="Helical" evidence="1">
    <location>
        <begin position="53"/>
        <end position="71"/>
    </location>
</feature>
<comment type="caution">
    <text evidence="2">The sequence shown here is derived from an EMBL/GenBank/DDBJ whole genome shotgun (WGS) entry which is preliminary data.</text>
</comment>
<feature type="transmembrane region" description="Helical" evidence="1">
    <location>
        <begin position="119"/>
        <end position="145"/>
    </location>
</feature>
<protein>
    <recommendedName>
        <fullName evidence="4">Conjugal transfer protein TraX</fullName>
    </recommendedName>
</protein>
<feature type="transmembrane region" description="Helical" evidence="1">
    <location>
        <begin position="165"/>
        <end position="185"/>
    </location>
</feature>
<sequence length="219" mass="25645">MQLLAMTTMLIDHIGLLFFDDQPIFRMIGRLSFPVYCFLLVKGYERTRSVKRYLTRLLIIALISQLPYSLLFQTVELNVVFTLFMGLLILYVWDEEPESSSSAQSDRETRLTPAVRKSIVATLLLISCFIPMDYGMYGILLILIYRSLTGTRLLSAHFGLNLFFLISQQWVLQMYSILFTILLVFYKSPKGIRVPLWLYRSFYPAHLVGLYLFQLLFYR</sequence>
<accession>A0A419SP74</accession>
<feature type="transmembrane region" description="Helical" evidence="1">
    <location>
        <begin position="24"/>
        <end position="41"/>
    </location>
</feature>
<feature type="transmembrane region" description="Helical" evidence="1">
    <location>
        <begin position="197"/>
        <end position="218"/>
    </location>
</feature>
<keyword evidence="1" id="KW-1133">Transmembrane helix</keyword>